<dbReference type="KEGG" id="vg:65099945"/>
<dbReference type="RefSeq" id="YP_010084924.1">
    <property type="nucleotide sequence ID" value="NC_055166.1"/>
</dbReference>
<evidence type="ECO:0000313" key="3">
    <source>
        <dbReference type="Proteomes" id="UP000297205"/>
    </source>
</evidence>
<accession>A0A286MM98</accession>
<feature type="transmembrane region" description="Helical" evidence="1">
    <location>
        <begin position="153"/>
        <end position="171"/>
    </location>
</feature>
<dbReference type="EMBL" id="MF678601">
    <property type="protein sequence ID" value="ASW27124.1"/>
    <property type="molecule type" value="Genomic_DNA"/>
</dbReference>
<dbReference type="GeneID" id="65100018"/>
<protein>
    <submittedName>
        <fullName evidence="2">Membrane protein Mo2</fullName>
    </submittedName>
</protein>
<evidence type="ECO:0000256" key="1">
    <source>
        <dbReference type="SAM" id="Phobius"/>
    </source>
</evidence>
<evidence type="ECO:0000313" key="2">
    <source>
        <dbReference type="EMBL" id="ASW27124.1"/>
    </source>
</evidence>
<feature type="transmembrane region" description="Helical" evidence="1">
    <location>
        <begin position="120"/>
        <end position="141"/>
    </location>
</feature>
<dbReference type="RefSeq" id="YP_010084995.1">
    <property type="nucleotide sequence ID" value="NC_055166.1"/>
</dbReference>
<keyword evidence="1" id="KW-1133">Transmembrane helix</keyword>
<proteinExistence type="predicted"/>
<sequence length="290" mass="30523">MAFAPSGPVFVIALALAYGAAVFPPRAGEGALCSARAIPTPLGCLATVFLVPGGAPPGRVVLRSPGPNGTDVRAQASFHGPEPAVGWVVRMPWDGPSDAISCAHGERVETFDVCARDGPASASALAALGLALIVAALYRAARFGGPPRAPGPALAAHLMLLLLLIFLAAAPRSAAAQTLPMPPQRRCRLGYNGFWSRDGPVCELRVNMQNVPRPEAAVRVMGVERHRVPLSKIGLIPQLRDYTGLWAIANVTVYSDAAFLVRCMDAGLTFASHWVSDCVPWPKPNGREDL</sequence>
<dbReference type="GeneID" id="65099945"/>
<dbReference type="Proteomes" id="UP000297205">
    <property type="component" value="Segment"/>
</dbReference>
<dbReference type="EMBL" id="MF678601">
    <property type="protein sequence ID" value="ASW27116.1"/>
    <property type="molecule type" value="Genomic_DNA"/>
</dbReference>
<reference evidence="2" key="1">
    <citation type="submission" date="2017-08" db="EMBL/GenBank/DDBJ databases">
        <title>Genome sequence of an alphaherpesvirus from a beluga whale (Delphinapterus leucas).</title>
        <authorList>
            <person name="Davison A.J."/>
            <person name="Nielsen O."/>
            <person name="Subramaniam K."/>
            <person name="Jacob J.M."/>
            <person name="Romero C.H."/>
            <person name="Burek-Huntington K.A."/>
            <person name="Waltzek T.B."/>
        </authorList>
    </citation>
    <scope>NUCLEOTIDE SEQUENCE [LARGE SCALE GENOMIC DNA]</scope>
    <source>
        <strain evidence="2">LN3131-1</strain>
    </source>
</reference>
<organism evidence="2">
    <name type="scientific">Beluga whale alphaherpesvirus 1</name>
    <dbReference type="NCBI Taxonomy" id="1434720"/>
    <lineage>
        <taxon>Viruses</taxon>
        <taxon>Duplodnaviria</taxon>
        <taxon>Heunggongvirae</taxon>
        <taxon>Peploviricota</taxon>
        <taxon>Herviviricetes</taxon>
        <taxon>Herpesvirales</taxon>
        <taxon>Orthoherpesviridae</taxon>
        <taxon>Alphaherpesvirinae</taxon>
        <taxon>Varicellovirus</taxon>
        <taxon>Varicellovirus monodontidalpha1</taxon>
        <taxon>Monodontid alphaherpesvirus 1</taxon>
    </lineage>
</organism>
<keyword evidence="1" id="KW-0812">Transmembrane</keyword>
<keyword evidence="1" id="KW-0472">Membrane</keyword>
<keyword evidence="3" id="KW-1185">Reference proteome</keyword>
<dbReference type="KEGG" id="vg:65100018"/>
<name>A0A286MM98_9ALPH</name>
<gene>
    <name evidence="2" type="primary">Mo2</name>
</gene>